<dbReference type="GO" id="GO:0016020">
    <property type="term" value="C:membrane"/>
    <property type="evidence" value="ECO:0007669"/>
    <property type="project" value="UniProtKB-SubCell"/>
</dbReference>
<reference evidence="12" key="1">
    <citation type="journal article" date="2020" name="Stud. Mycol.">
        <title>101 Dothideomycetes genomes: a test case for predicting lifestyles and emergence of pathogens.</title>
        <authorList>
            <person name="Haridas S."/>
            <person name="Albert R."/>
            <person name="Binder M."/>
            <person name="Bloem J."/>
            <person name="Labutti K."/>
            <person name="Salamov A."/>
            <person name="Andreopoulos B."/>
            <person name="Baker S."/>
            <person name="Barry K."/>
            <person name="Bills G."/>
            <person name="Bluhm B."/>
            <person name="Cannon C."/>
            <person name="Castanera R."/>
            <person name="Culley D."/>
            <person name="Daum C."/>
            <person name="Ezra D."/>
            <person name="Gonzalez J."/>
            <person name="Henrissat B."/>
            <person name="Kuo A."/>
            <person name="Liang C."/>
            <person name="Lipzen A."/>
            <person name="Lutzoni F."/>
            <person name="Magnuson J."/>
            <person name="Mondo S."/>
            <person name="Nolan M."/>
            <person name="Ohm R."/>
            <person name="Pangilinan J."/>
            <person name="Park H.-J."/>
            <person name="Ramirez L."/>
            <person name="Alfaro M."/>
            <person name="Sun H."/>
            <person name="Tritt A."/>
            <person name="Yoshinaga Y."/>
            <person name="Zwiers L.-H."/>
            <person name="Turgeon B."/>
            <person name="Goodwin S."/>
            <person name="Spatafora J."/>
            <person name="Crous P."/>
            <person name="Grigoriev I."/>
        </authorList>
    </citation>
    <scope>NUCLEOTIDE SEQUENCE</scope>
    <source>
        <strain evidence="12">CBS 379.55</strain>
    </source>
</reference>
<proteinExistence type="inferred from homology"/>
<evidence type="ECO:0000256" key="7">
    <source>
        <dbReference type="ARBA" id="ARBA00037703"/>
    </source>
</evidence>
<dbReference type="RefSeq" id="XP_033656936.1">
    <property type="nucleotide sequence ID" value="XM_033802049.1"/>
</dbReference>
<name>A0A6A6JSN1_WESOR</name>
<evidence type="ECO:0000256" key="3">
    <source>
        <dbReference type="ARBA" id="ARBA00022729"/>
    </source>
</evidence>
<dbReference type="Pfam" id="PF25506">
    <property type="entry name" value="TIM-barrel_MTC6"/>
    <property type="match status" value="1"/>
</dbReference>
<evidence type="ECO:0000259" key="11">
    <source>
        <dbReference type="Pfam" id="PF25506"/>
    </source>
</evidence>
<dbReference type="AlphaFoldDB" id="A0A6A6JSN1"/>
<evidence type="ECO:0000256" key="5">
    <source>
        <dbReference type="ARBA" id="ARBA00023136"/>
    </source>
</evidence>
<evidence type="ECO:0000256" key="8">
    <source>
        <dbReference type="ARBA" id="ARBA00038159"/>
    </source>
</evidence>
<keyword evidence="2 10" id="KW-0812">Transmembrane</keyword>
<keyword evidence="3" id="KW-0732">Signal</keyword>
<dbReference type="OrthoDB" id="5573651at2759"/>
<dbReference type="SUPFAM" id="SSF56436">
    <property type="entry name" value="C-type lectin-like"/>
    <property type="match status" value="1"/>
</dbReference>
<keyword evidence="4 10" id="KW-1133">Transmembrane helix</keyword>
<keyword evidence="13" id="KW-1185">Reference proteome</keyword>
<evidence type="ECO:0000256" key="9">
    <source>
        <dbReference type="ARBA" id="ARBA00039865"/>
    </source>
</evidence>
<keyword evidence="5 10" id="KW-0472">Membrane</keyword>
<comment type="subcellular location">
    <subcellularLocation>
        <location evidence="1">Membrane</location>
        <topology evidence="1">Single-pass type I membrane protein</topology>
    </subcellularLocation>
</comment>
<dbReference type="PANTHER" id="PTHR35518">
    <property type="entry name" value="MAINTENANCE OF TELOMOERE CAPPING"/>
    <property type="match status" value="1"/>
</dbReference>
<evidence type="ECO:0000256" key="1">
    <source>
        <dbReference type="ARBA" id="ARBA00004479"/>
    </source>
</evidence>
<accession>A0A6A6JSN1</accession>
<protein>
    <recommendedName>
        <fullName evidence="9">Maintenance of telomere capping protein 6</fullName>
    </recommendedName>
</protein>
<evidence type="ECO:0000256" key="2">
    <source>
        <dbReference type="ARBA" id="ARBA00022692"/>
    </source>
</evidence>
<evidence type="ECO:0000256" key="4">
    <source>
        <dbReference type="ARBA" id="ARBA00022989"/>
    </source>
</evidence>
<dbReference type="Proteomes" id="UP000800097">
    <property type="component" value="Unassembled WGS sequence"/>
</dbReference>
<dbReference type="PANTHER" id="PTHR35518:SF2">
    <property type="entry name" value="MAINTENANCE OF TELOMERE CAPPING PROTEIN 6"/>
    <property type="match status" value="1"/>
</dbReference>
<dbReference type="InterPro" id="IPR057530">
    <property type="entry name" value="TIM-barrel_MTC6"/>
</dbReference>
<evidence type="ECO:0000313" key="13">
    <source>
        <dbReference type="Proteomes" id="UP000800097"/>
    </source>
</evidence>
<dbReference type="InterPro" id="IPR016187">
    <property type="entry name" value="CTDL_fold"/>
</dbReference>
<gene>
    <name evidence="12" type="ORF">EI97DRAFT_481753</name>
</gene>
<dbReference type="EMBL" id="ML986486">
    <property type="protein sequence ID" value="KAF2279397.1"/>
    <property type="molecule type" value="Genomic_DNA"/>
</dbReference>
<evidence type="ECO:0000313" key="12">
    <source>
        <dbReference type="EMBL" id="KAF2279397.1"/>
    </source>
</evidence>
<organism evidence="12 13">
    <name type="scientific">Westerdykella ornata</name>
    <dbReference type="NCBI Taxonomy" id="318751"/>
    <lineage>
        <taxon>Eukaryota</taxon>
        <taxon>Fungi</taxon>
        <taxon>Dikarya</taxon>
        <taxon>Ascomycota</taxon>
        <taxon>Pezizomycotina</taxon>
        <taxon>Dothideomycetes</taxon>
        <taxon>Pleosporomycetidae</taxon>
        <taxon>Pleosporales</taxon>
        <taxon>Sporormiaceae</taxon>
        <taxon>Westerdykella</taxon>
    </lineage>
</organism>
<evidence type="ECO:0000256" key="10">
    <source>
        <dbReference type="SAM" id="Phobius"/>
    </source>
</evidence>
<comment type="function">
    <text evidence="7">May be involved in telomere capping.</text>
</comment>
<dbReference type="InterPro" id="IPR051008">
    <property type="entry name" value="Telomere_Capping_Maintenance"/>
</dbReference>
<evidence type="ECO:0000256" key="6">
    <source>
        <dbReference type="ARBA" id="ARBA00023180"/>
    </source>
</evidence>
<feature type="domain" description="MTC6 partial TIM-barrel" evidence="11">
    <location>
        <begin position="36"/>
        <end position="478"/>
    </location>
</feature>
<sequence length="680" mass="74510">MTSTRISFTRDPKSGLYGPDPALVAEDEDKVQSVWETAFLSQRDVGLNIPINYLTVPGISLRAACFAQQKYEDTAFRRCFSNLLAAGFRRFVVDVFWDAGRGVWGLCPVEVPEVNGGGGGDAAPGGEKSVDASASIIRVGRSQDGGSVTVGPSRGSLEVWARQDVSVSSSASVTATSTEETKSGPISTFLDTTNFPAAISTSTTAVRSPDPQPSGSDETPLFHLDDYVCSATMSLGLLTSLLDDYFEYTDITTEATLSYLILNIHAAASVEAPNKPAARPSLDKFPVPGRRISDVIKGNLSEKLYTPKKLKEDRDNLNQTWFAVQWNNMPARGYYSTSRRTDDTRMTRDGWPTETFITFREFHRVLAGFGTIDPQMADYNFAGDYHSIFRPGELFIIHNTTIDAEGNFTSGCLTHSGSLNPNANSSWATSLIPPRSLPQNPNIDLAIPAITNCTTCGISPFLNTTLSNTTADQNYNPYLAFTRSTLWSWTPSEPSNITTQPRDKSRRCAILSTADPYPGRWYTTDCTSRRLAACQNPNQPFNWTVSREKATYTEADRKCPQDYTFAVPRTPLENAALLSALSTLNSDPVDGNDEVYININSLHTRNCWTANGGANATCPYRPRIDLNETRIVVVPVVATVIVFVLAAATVFVKCAANRREARRGGARRVLRGWEYEGVPS</sequence>
<keyword evidence="6" id="KW-0325">Glycoprotein</keyword>
<dbReference type="GeneID" id="54555224"/>
<feature type="transmembrane region" description="Helical" evidence="10">
    <location>
        <begin position="631"/>
        <end position="652"/>
    </location>
</feature>
<comment type="similarity">
    <text evidence="8">Belongs to the MTC6 family.</text>
</comment>